<evidence type="ECO:0000313" key="7">
    <source>
        <dbReference type="Proteomes" id="UP001153712"/>
    </source>
</evidence>
<feature type="domain" description="SLC26A/SulP transporter" evidence="5">
    <location>
        <begin position="61"/>
        <end position="213"/>
    </location>
</feature>
<keyword evidence="2" id="KW-0812">Transmembrane</keyword>
<evidence type="ECO:0000256" key="1">
    <source>
        <dbReference type="ARBA" id="ARBA00004141"/>
    </source>
</evidence>
<dbReference type="GO" id="GO:0055085">
    <property type="term" value="P:transmembrane transport"/>
    <property type="evidence" value="ECO:0007669"/>
    <property type="project" value="InterPro"/>
</dbReference>
<keyword evidence="4" id="KW-0472">Membrane</keyword>
<name>A0A9P0DZ92_PHYSR</name>
<organism evidence="6 7">
    <name type="scientific">Phyllotreta striolata</name>
    <name type="common">Striped flea beetle</name>
    <name type="synonym">Crioceris striolata</name>
    <dbReference type="NCBI Taxonomy" id="444603"/>
    <lineage>
        <taxon>Eukaryota</taxon>
        <taxon>Metazoa</taxon>
        <taxon>Ecdysozoa</taxon>
        <taxon>Arthropoda</taxon>
        <taxon>Hexapoda</taxon>
        <taxon>Insecta</taxon>
        <taxon>Pterygota</taxon>
        <taxon>Neoptera</taxon>
        <taxon>Endopterygota</taxon>
        <taxon>Coleoptera</taxon>
        <taxon>Polyphaga</taxon>
        <taxon>Cucujiformia</taxon>
        <taxon>Chrysomeloidea</taxon>
        <taxon>Chrysomelidae</taxon>
        <taxon>Galerucinae</taxon>
        <taxon>Alticini</taxon>
        <taxon>Phyllotreta</taxon>
    </lineage>
</organism>
<reference evidence="6" key="1">
    <citation type="submission" date="2022-01" db="EMBL/GenBank/DDBJ databases">
        <authorList>
            <person name="King R."/>
        </authorList>
    </citation>
    <scope>NUCLEOTIDE SEQUENCE</scope>
</reference>
<dbReference type="InterPro" id="IPR011547">
    <property type="entry name" value="SLC26A/SulP_dom"/>
</dbReference>
<accession>A0A9P0DZ92</accession>
<evidence type="ECO:0000256" key="2">
    <source>
        <dbReference type="ARBA" id="ARBA00022692"/>
    </source>
</evidence>
<dbReference type="Pfam" id="PF00916">
    <property type="entry name" value="Sulfate_transp"/>
    <property type="match status" value="1"/>
</dbReference>
<proteinExistence type="predicted"/>
<sequence length="223" mass="24790">MNVERKVYDMEELYDVYKYEKSQLSCKERLQILLLFLKPSWLSKLLPIIHWLRKYEWKKLLAGDIIGGMTVAVLQLPQAMACAILADIPAVNGIYTSIFPVVVYVVFGTSKHNSVGTFAAVSLMTGSIVSEHTTVYAGNSYNQSLPEQYTNVEVAQAISFTVAVIQLGMFVLRLGAASQLLSETFLDAFTSSVAYHILNSQVRDLLGLPTEKRRGSFAIPLVC</sequence>
<dbReference type="EMBL" id="OU900097">
    <property type="protein sequence ID" value="CAH1184550.1"/>
    <property type="molecule type" value="Genomic_DNA"/>
</dbReference>
<evidence type="ECO:0000313" key="6">
    <source>
        <dbReference type="EMBL" id="CAH1184550.1"/>
    </source>
</evidence>
<dbReference type="Proteomes" id="UP001153712">
    <property type="component" value="Chromosome 4"/>
</dbReference>
<keyword evidence="7" id="KW-1185">Reference proteome</keyword>
<feature type="non-terminal residue" evidence="6">
    <location>
        <position position="223"/>
    </location>
</feature>
<dbReference type="InterPro" id="IPR001902">
    <property type="entry name" value="SLC26A/SulP_fam"/>
</dbReference>
<dbReference type="OrthoDB" id="288203at2759"/>
<keyword evidence="3" id="KW-1133">Transmembrane helix</keyword>
<dbReference type="GO" id="GO:0016020">
    <property type="term" value="C:membrane"/>
    <property type="evidence" value="ECO:0007669"/>
    <property type="project" value="UniProtKB-SubCell"/>
</dbReference>
<evidence type="ECO:0000256" key="3">
    <source>
        <dbReference type="ARBA" id="ARBA00022989"/>
    </source>
</evidence>
<gene>
    <name evidence="6" type="ORF">PHYEVI_LOCUS7747</name>
</gene>
<comment type="subcellular location">
    <subcellularLocation>
        <location evidence="1">Membrane</location>
        <topology evidence="1">Multi-pass membrane protein</topology>
    </subcellularLocation>
</comment>
<evidence type="ECO:0000259" key="5">
    <source>
        <dbReference type="Pfam" id="PF00916"/>
    </source>
</evidence>
<dbReference type="AlphaFoldDB" id="A0A9P0DZ92"/>
<dbReference type="PANTHER" id="PTHR11814">
    <property type="entry name" value="SULFATE TRANSPORTER"/>
    <property type="match status" value="1"/>
</dbReference>
<evidence type="ECO:0000256" key="4">
    <source>
        <dbReference type="ARBA" id="ARBA00023136"/>
    </source>
</evidence>
<protein>
    <recommendedName>
        <fullName evidence="5">SLC26A/SulP transporter domain-containing protein</fullName>
    </recommendedName>
</protein>